<evidence type="ECO:0000256" key="3">
    <source>
        <dbReference type="ARBA" id="ARBA00008684"/>
    </source>
</evidence>
<organism evidence="26">
    <name type="scientific">Oryza meridionalis</name>
    <dbReference type="NCBI Taxonomy" id="40149"/>
    <lineage>
        <taxon>Eukaryota</taxon>
        <taxon>Viridiplantae</taxon>
        <taxon>Streptophyta</taxon>
        <taxon>Embryophyta</taxon>
        <taxon>Tracheophyta</taxon>
        <taxon>Spermatophyta</taxon>
        <taxon>Magnoliopsida</taxon>
        <taxon>Liliopsida</taxon>
        <taxon>Poales</taxon>
        <taxon>Poaceae</taxon>
        <taxon>BOP clade</taxon>
        <taxon>Oryzoideae</taxon>
        <taxon>Oryzeae</taxon>
        <taxon>Oryzinae</taxon>
        <taxon>Oryza</taxon>
    </lineage>
</organism>
<keyword evidence="10 24" id="KW-0732">Signal</keyword>
<comment type="catalytic activity">
    <reaction evidence="19">
        <text>L-threonyl-[protein] + ATP = O-phospho-L-threonyl-[protein] + ADP + H(+)</text>
        <dbReference type="Rhea" id="RHEA:46608"/>
        <dbReference type="Rhea" id="RHEA-COMP:11060"/>
        <dbReference type="Rhea" id="RHEA-COMP:11605"/>
        <dbReference type="ChEBI" id="CHEBI:15378"/>
        <dbReference type="ChEBI" id="CHEBI:30013"/>
        <dbReference type="ChEBI" id="CHEBI:30616"/>
        <dbReference type="ChEBI" id="CHEBI:61977"/>
        <dbReference type="ChEBI" id="CHEBI:456216"/>
        <dbReference type="EC" id="2.7.11.1"/>
    </reaction>
</comment>
<proteinExistence type="inferred from homology"/>
<evidence type="ECO:0000313" key="27">
    <source>
        <dbReference type="Proteomes" id="UP000008021"/>
    </source>
</evidence>
<dbReference type="Pfam" id="PF08263">
    <property type="entry name" value="LRRNT_2"/>
    <property type="match status" value="1"/>
</dbReference>
<evidence type="ECO:0000313" key="26">
    <source>
        <dbReference type="EnsemblPlants" id="OMERI01G41460.1"/>
    </source>
</evidence>
<dbReference type="InterPro" id="IPR013210">
    <property type="entry name" value="LRR_N_plant-typ"/>
</dbReference>
<reference evidence="26" key="2">
    <citation type="submission" date="2018-05" db="EMBL/GenBank/DDBJ databases">
        <title>OmerRS3 (Oryza meridionalis Reference Sequence Version 3).</title>
        <authorList>
            <person name="Zhang J."/>
            <person name="Kudrna D."/>
            <person name="Lee S."/>
            <person name="Talag J."/>
            <person name="Welchert J."/>
            <person name="Wing R.A."/>
        </authorList>
    </citation>
    <scope>NUCLEOTIDE SEQUENCE [LARGE SCALE GENOMIC DNA]</scope>
    <source>
        <strain evidence="26">cv. OR44</strain>
    </source>
</reference>
<dbReference type="SMART" id="SM00369">
    <property type="entry name" value="LRR_TYP"/>
    <property type="match status" value="4"/>
</dbReference>
<dbReference type="SUPFAM" id="SSF56112">
    <property type="entry name" value="Protein kinase-like (PK-like)"/>
    <property type="match status" value="1"/>
</dbReference>
<feature type="compositionally biased region" description="Polar residues" evidence="22">
    <location>
        <begin position="899"/>
        <end position="915"/>
    </location>
</feature>
<evidence type="ECO:0000256" key="23">
    <source>
        <dbReference type="SAM" id="Phobius"/>
    </source>
</evidence>
<dbReference type="GO" id="GO:0004674">
    <property type="term" value="F:protein serine/threonine kinase activity"/>
    <property type="evidence" value="ECO:0007669"/>
    <property type="project" value="UniProtKB-KW"/>
</dbReference>
<dbReference type="Gramene" id="OMERI01G41460.1">
    <property type="protein sequence ID" value="OMERI01G41460.1"/>
    <property type="gene ID" value="OMERI01G41460"/>
</dbReference>
<evidence type="ECO:0000256" key="13">
    <source>
        <dbReference type="ARBA" id="ARBA00022777"/>
    </source>
</evidence>
<dbReference type="EC" id="2.7.11.1" evidence="4"/>
<evidence type="ECO:0000256" key="15">
    <source>
        <dbReference type="ARBA" id="ARBA00022989"/>
    </source>
</evidence>
<evidence type="ECO:0000256" key="7">
    <source>
        <dbReference type="ARBA" id="ARBA00022614"/>
    </source>
</evidence>
<dbReference type="SMART" id="SM00220">
    <property type="entry name" value="S_TKc"/>
    <property type="match status" value="1"/>
</dbReference>
<protein>
    <recommendedName>
        <fullName evidence="4">non-specific serine/threonine protein kinase</fullName>
        <ecNumber evidence="4">2.7.11.1</ecNumber>
    </recommendedName>
</protein>
<dbReference type="PANTHER" id="PTHR45974:SF134">
    <property type="entry name" value="OS01G0960400 PROTEIN"/>
    <property type="match status" value="1"/>
</dbReference>
<comment type="subcellular location">
    <subcellularLocation>
        <location evidence="1">Cell membrane</location>
        <topology evidence="1">Single-pass membrane protein</topology>
    </subcellularLocation>
    <subcellularLocation>
        <location evidence="2">Membrane</location>
        <topology evidence="2">Single-pass type I membrane protein</topology>
    </subcellularLocation>
</comment>
<sequence length="960" mass="106372">MRQSRLFYLCSIIFMFYLVQRTEAQITAPWEVDALKAIKGNLIDPQGRLNNWNRGDPCMGNWSYVHCYNETASDGYLHVLELQLLKLNLSGSLAAELGRLSHMQIMDFMWNNISGSIPKEVGNITSLKLLLLNGNQLTGSLPEEIGFLPNLDRIQIDQNYISGPIPKSFANLNKTKHLLLDNNNLSGYLPPELSKLPKLLIIQLDNNNFSGTSIPSSYGNITTLLKLSLRNCSLEGPVPDVSGIPQLGYLDLSHNLLNGSIPGSFSGLPNLQRLSLDNNNLDGSVPSDVWRNIDFSGNRSLILDFQNNSLTNLSNPLSPPANVTILRTENGFLKSSFMEEKCPSCYDFFCIDGIVMYSATLLFLNKLMDTLAKVDMKQNMLSGNPICTSPNQLNITQYCQSVPVIVPDGSASNATVCPPCSTDLPFENILMSPIRCICAIPLYVDYRLKSPGFWDFVPYEGQFQQYLSSGLSLSSYQLEVSQFMWEEGPRVKMNLKLFPNNTAYFNKSEVLRLRGMFTGWLIPDSDIFGPYELLNFNPGWYNNLFPDRAKSSLSTGAIVGIVMAAFAAAAFLSSLITLIILRRRSRYSSSKRRSAKRIPMKIDGVKDFSFQELSHGTNDFSDSALIGQGGYGKVYRGILSDGTIVAIKRAQQGSLQGSKEFFTEIELLSRLHHRNLVSLLGYCDEEDEQMLVYEFMPNGTLRDHLSARSKEPLNFPTRLRIALGSSRGILYLHTEADPPIFHRDIKASNILLDSKFVAKVADFGLSRLAPEPESEGIAPGHVSTVVKGTPGYLDPEYFLTHKLTDKSDVYSLGVVFLELLTGMQPISHGRNIVREVVAANQSGMILSVVDSRMGSYPTECVEKFAALALRCCRDETDARPSMVEVMRELEKIWQMTPDTGSMSSLSLEPSNTATPSSGSRMMVSSSSGVGNDDHHHYNMSSSDVSGSNLLSGVVPSINPR</sequence>
<evidence type="ECO:0000256" key="11">
    <source>
        <dbReference type="ARBA" id="ARBA00022737"/>
    </source>
</evidence>
<dbReference type="FunFam" id="3.30.200.20:FF:000328">
    <property type="entry name" value="Leucine-rich repeat protein kinase family protein"/>
    <property type="match status" value="1"/>
</dbReference>
<keyword evidence="27" id="KW-1185">Reference proteome</keyword>
<dbReference type="InterPro" id="IPR003591">
    <property type="entry name" value="Leu-rich_rpt_typical-subtyp"/>
</dbReference>
<evidence type="ECO:0000256" key="4">
    <source>
        <dbReference type="ARBA" id="ARBA00012513"/>
    </source>
</evidence>
<dbReference type="InterPro" id="IPR008271">
    <property type="entry name" value="Ser/Thr_kinase_AS"/>
</dbReference>
<dbReference type="Proteomes" id="UP000008021">
    <property type="component" value="Chromosome 1"/>
</dbReference>
<evidence type="ECO:0000256" key="17">
    <source>
        <dbReference type="ARBA" id="ARBA00023170"/>
    </source>
</evidence>
<evidence type="ECO:0000256" key="14">
    <source>
        <dbReference type="ARBA" id="ARBA00022840"/>
    </source>
</evidence>
<dbReference type="InterPro" id="IPR001611">
    <property type="entry name" value="Leu-rich_rpt"/>
</dbReference>
<evidence type="ECO:0000256" key="6">
    <source>
        <dbReference type="ARBA" id="ARBA00022527"/>
    </source>
</evidence>
<dbReference type="PROSITE" id="PS50011">
    <property type="entry name" value="PROTEIN_KINASE_DOM"/>
    <property type="match status" value="1"/>
</dbReference>
<evidence type="ECO:0000256" key="20">
    <source>
        <dbReference type="ARBA" id="ARBA00048679"/>
    </source>
</evidence>
<dbReference type="InterPro" id="IPR000719">
    <property type="entry name" value="Prot_kinase_dom"/>
</dbReference>
<feature type="compositionally biased region" description="Low complexity" evidence="22">
    <location>
        <begin position="916"/>
        <end position="930"/>
    </location>
</feature>
<dbReference type="Pfam" id="PF00069">
    <property type="entry name" value="Pkinase"/>
    <property type="match status" value="1"/>
</dbReference>
<evidence type="ECO:0000256" key="16">
    <source>
        <dbReference type="ARBA" id="ARBA00023136"/>
    </source>
</evidence>
<keyword evidence="16 23" id="KW-0472">Membrane</keyword>
<accession>A0A0E0CD85</accession>
<dbReference type="InterPro" id="IPR011009">
    <property type="entry name" value="Kinase-like_dom_sf"/>
</dbReference>
<evidence type="ECO:0000256" key="18">
    <source>
        <dbReference type="ARBA" id="ARBA00023180"/>
    </source>
</evidence>
<keyword evidence="11" id="KW-0677">Repeat</keyword>
<keyword evidence="5" id="KW-1003">Cell membrane</keyword>
<reference evidence="26" key="1">
    <citation type="submission" date="2015-04" db="UniProtKB">
        <authorList>
            <consortium name="EnsemblPlants"/>
        </authorList>
    </citation>
    <scope>IDENTIFICATION</scope>
</reference>
<keyword evidence="7" id="KW-0433">Leucine-rich repeat</keyword>
<name>A0A0E0CD85_9ORYZ</name>
<evidence type="ECO:0000256" key="21">
    <source>
        <dbReference type="PROSITE-ProRule" id="PRU10141"/>
    </source>
</evidence>
<comment type="catalytic activity">
    <reaction evidence="20">
        <text>L-seryl-[protein] + ATP = O-phospho-L-seryl-[protein] + ADP + H(+)</text>
        <dbReference type="Rhea" id="RHEA:17989"/>
        <dbReference type="Rhea" id="RHEA-COMP:9863"/>
        <dbReference type="Rhea" id="RHEA-COMP:11604"/>
        <dbReference type="ChEBI" id="CHEBI:15378"/>
        <dbReference type="ChEBI" id="CHEBI:29999"/>
        <dbReference type="ChEBI" id="CHEBI:30616"/>
        <dbReference type="ChEBI" id="CHEBI:83421"/>
        <dbReference type="ChEBI" id="CHEBI:456216"/>
        <dbReference type="EC" id="2.7.11.1"/>
    </reaction>
</comment>
<comment type="similarity">
    <text evidence="3">Belongs to the protein kinase superfamily. Ser/Thr protein kinase family.</text>
</comment>
<dbReference type="SUPFAM" id="SSF52058">
    <property type="entry name" value="L domain-like"/>
    <property type="match status" value="1"/>
</dbReference>
<dbReference type="Gene3D" id="3.30.200.20">
    <property type="entry name" value="Phosphorylase Kinase, domain 1"/>
    <property type="match status" value="1"/>
</dbReference>
<dbReference type="Gene3D" id="3.80.10.10">
    <property type="entry name" value="Ribonuclease Inhibitor"/>
    <property type="match status" value="2"/>
</dbReference>
<keyword evidence="6" id="KW-0723">Serine/threonine-protein kinase</keyword>
<dbReference type="Pfam" id="PF00560">
    <property type="entry name" value="LRR_1"/>
    <property type="match status" value="1"/>
</dbReference>
<dbReference type="GO" id="GO:0005886">
    <property type="term" value="C:plasma membrane"/>
    <property type="evidence" value="ECO:0007669"/>
    <property type="project" value="UniProtKB-SubCell"/>
</dbReference>
<keyword evidence="15 23" id="KW-1133">Transmembrane helix</keyword>
<dbReference type="PROSITE" id="PS00108">
    <property type="entry name" value="PROTEIN_KINASE_ST"/>
    <property type="match status" value="1"/>
</dbReference>
<feature type="transmembrane region" description="Helical" evidence="23">
    <location>
        <begin position="557"/>
        <end position="581"/>
    </location>
</feature>
<keyword evidence="13" id="KW-0418">Kinase</keyword>
<evidence type="ECO:0000256" key="24">
    <source>
        <dbReference type="SAM" id="SignalP"/>
    </source>
</evidence>
<keyword evidence="9 23" id="KW-0812">Transmembrane</keyword>
<keyword evidence="17" id="KW-0675">Receptor</keyword>
<evidence type="ECO:0000256" key="19">
    <source>
        <dbReference type="ARBA" id="ARBA00047899"/>
    </source>
</evidence>
<dbReference type="STRING" id="40149.A0A0E0CD85"/>
<feature type="chain" id="PRO_5002355862" description="non-specific serine/threonine protein kinase" evidence="24">
    <location>
        <begin position="25"/>
        <end position="960"/>
    </location>
</feature>
<dbReference type="InterPro" id="IPR032675">
    <property type="entry name" value="LRR_dom_sf"/>
</dbReference>
<keyword evidence="14 21" id="KW-0067">ATP-binding</keyword>
<evidence type="ECO:0000256" key="10">
    <source>
        <dbReference type="ARBA" id="ARBA00022729"/>
    </source>
</evidence>
<evidence type="ECO:0000256" key="8">
    <source>
        <dbReference type="ARBA" id="ARBA00022679"/>
    </source>
</evidence>
<evidence type="ECO:0000256" key="12">
    <source>
        <dbReference type="ARBA" id="ARBA00022741"/>
    </source>
</evidence>
<evidence type="ECO:0000256" key="22">
    <source>
        <dbReference type="SAM" id="MobiDB-lite"/>
    </source>
</evidence>
<keyword evidence="18" id="KW-0325">Glycoprotein</keyword>
<dbReference type="Gene3D" id="1.10.510.10">
    <property type="entry name" value="Transferase(Phosphotransferase) domain 1"/>
    <property type="match status" value="1"/>
</dbReference>
<evidence type="ECO:0000256" key="9">
    <source>
        <dbReference type="ARBA" id="ARBA00022692"/>
    </source>
</evidence>
<feature type="domain" description="Protein kinase" evidence="25">
    <location>
        <begin position="620"/>
        <end position="892"/>
    </location>
</feature>
<evidence type="ECO:0000256" key="5">
    <source>
        <dbReference type="ARBA" id="ARBA00022475"/>
    </source>
</evidence>
<dbReference type="PANTHER" id="PTHR45974">
    <property type="entry name" value="RECEPTOR-LIKE PROTEIN 55"/>
    <property type="match status" value="1"/>
</dbReference>
<dbReference type="AlphaFoldDB" id="A0A0E0CD85"/>
<keyword evidence="12 21" id="KW-0547">Nucleotide-binding</keyword>
<evidence type="ECO:0000259" key="25">
    <source>
        <dbReference type="PROSITE" id="PS50011"/>
    </source>
</evidence>
<feature type="compositionally biased region" description="Low complexity" evidence="22">
    <location>
        <begin position="940"/>
        <end position="960"/>
    </location>
</feature>
<dbReference type="CDD" id="cd14066">
    <property type="entry name" value="STKc_IRAK"/>
    <property type="match status" value="1"/>
</dbReference>
<evidence type="ECO:0000256" key="1">
    <source>
        <dbReference type="ARBA" id="ARBA00004162"/>
    </source>
</evidence>
<dbReference type="Pfam" id="PF13855">
    <property type="entry name" value="LRR_8"/>
    <property type="match status" value="2"/>
</dbReference>
<dbReference type="PROSITE" id="PS00107">
    <property type="entry name" value="PROTEIN_KINASE_ATP"/>
    <property type="match status" value="1"/>
</dbReference>
<dbReference type="EnsemblPlants" id="OMERI01G41460.1">
    <property type="protein sequence ID" value="OMERI01G41460.1"/>
    <property type="gene ID" value="OMERI01G41460"/>
</dbReference>
<dbReference type="InterPro" id="IPR017441">
    <property type="entry name" value="Protein_kinase_ATP_BS"/>
</dbReference>
<feature type="signal peptide" evidence="24">
    <location>
        <begin position="1"/>
        <end position="24"/>
    </location>
</feature>
<evidence type="ECO:0000256" key="2">
    <source>
        <dbReference type="ARBA" id="ARBA00004479"/>
    </source>
</evidence>
<dbReference type="GO" id="GO:0005524">
    <property type="term" value="F:ATP binding"/>
    <property type="evidence" value="ECO:0007669"/>
    <property type="project" value="UniProtKB-UniRule"/>
</dbReference>
<feature type="region of interest" description="Disordered" evidence="22">
    <location>
        <begin position="899"/>
        <end position="960"/>
    </location>
</feature>
<feature type="binding site" evidence="21">
    <location>
        <position position="648"/>
    </location>
    <ligand>
        <name>ATP</name>
        <dbReference type="ChEBI" id="CHEBI:30616"/>
    </ligand>
</feature>
<dbReference type="HOGENOM" id="CLU_000288_14_3_1"/>
<dbReference type="FunFam" id="3.80.10.10:FF:000387">
    <property type="entry name" value="Probable LRR receptor-like serine/threonine-protein kinase At1g06840"/>
    <property type="match status" value="1"/>
</dbReference>
<dbReference type="FunFam" id="1.10.510.10:FF:000453">
    <property type="entry name" value="LRR receptor-like serine/threonine-protein kinase HSL2"/>
    <property type="match status" value="1"/>
</dbReference>
<keyword evidence="8" id="KW-0808">Transferase</keyword>